<evidence type="ECO:0000313" key="1">
    <source>
        <dbReference type="EMBL" id="PBK95213.1"/>
    </source>
</evidence>
<sequence length="177" mass="20441">MTIPRYFMEMIGLRLHSALGDNCGDDEALPQTLRTLMVPKLIPARMTRCHGGHESTTVTRLAFSTQKESPCARNEIRSNGQLRKQCYQPYVSVILKRNERYSHAQVERGCSTSCGYIFQLYTSKTTQDLHLFLTQCLVKTLNSVNISEDATNKNTVSNETKIDRQNIHRWDTWRRWA</sequence>
<evidence type="ECO:0000313" key="2">
    <source>
        <dbReference type="Proteomes" id="UP000217790"/>
    </source>
</evidence>
<reference evidence="2" key="1">
    <citation type="journal article" date="2017" name="Nat. Ecol. Evol.">
        <title>Genome expansion and lineage-specific genetic innovations in the forest pathogenic fungi Armillaria.</title>
        <authorList>
            <person name="Sipos G."/>
            <person name="Prasanna A.N."/>
            <person name="Walter M.C."/>
            <person name="O'Connor E."/>
            <person name="Balint B."/>
            <person name="Krizsan K."/>
            <person name="Kiss B."/>
            <person name="Hess J."/>
            <person name="Varga T."/>
            <person name="Slot J."/>
            <person name="Riley R."/>
            <person name="Boka B."/>
            <person name="Rigling D."/>
            <person name="Barry K."/>
            <person name="Lee J."/>
            <person name="Mihaltcheva S."/>
            <person name="LaButti K."/>
            <person name="Lipzen A."/>
            <person name="Waldron R."/>
            <person name="Moloney N.M."/>
            <person name="Sperisen C."/>
            <person name="Kredics L."/>
            <person name="Vagvoelgyi C."/>
            <person name="Patrignani A."/>
            <person name="Fitzpatrick D."/>
            <person name="Nagy I."/>
            <person name="Doyle S."/>
            <person name="Anderson J.B."/>
            <person name="Grigoriev I.V."/>
            <person name="Gueldener U."/>
            <person name="Muensterkoetter M."/>
            <person name="Nagy L.G."/>
        </authorList>
    </citation>
    <scope>NUCLEOTIDE SEQUENCE [LARGE SCALE GENOMIC DNA]</scope>
    <source>
        <strain evidence="2">Ar21-2</strain>
    </source>
</reference>
<organism evidence="1 2">
    <name type="scientific">Armillaria gallica</name>
    <name type="common">Bulbous honey fungus</name>
    <name type="synonym">Armillaria bulbosa</name>
    <dbReference type="NCBI Taxonomy" id="47427"/>
    <lineage>
        <taxon>Eukaryota</taxon>
        <taxon>Fungi</taxon>
        <taxon>Dikarya</taxon>
        <taxon>Basidiomycota</taxon>
        <taxon>Agaricomycotina</taxon>
        <taxon>Agaricomycetes</taxon>
        <taxon>Agaricomycetidae</taxon>
        <taxon>Agaricales</taxon>
        <taxon>Marasmiineae</taxon>
        <taxon>Physalacriaceae</taxon>
        <taxon>Armillaria</taxon>
    </lineage>
</organism>
<accession>A0A2H3E3T5</accession>
<name>A0A2H3E3T5_ARMGA</name>
<dbReference type="Proteomes" id="UP000217790">
    <property type="component" value="Unassembled WGS sequence"/>
</dbReference>
<keyword evidence="2" id="KW-1185">Reference proteome</keyword>
<dbReference type="EMBL" id="KZ293652">
    <property type="protein sequence ID" value="PBK95213.1"/>
    <property type="molecule type" value="Genomic_DNA"/>
</dbReference>
<protein>
    <submittedName>
        <fullName evidence="1">Uncharacterized protein</fullName>
    </submittedName>
</protein>
<dbReference type="InParanoid" id="A0A2H3E3T5"/>
<proteinExistence type="predicted"/>
<dbReference type="AlphaFoldDB" id="A0A2H3E3T5"/>
<gene>
    <name evidence="1" type="ORF">ARMGADRAFT_790420</name>
</gene>